<protein>
    <submittedName>
        <fullName evidence="6">Transposase</fullName>
    </submittedName>
</protein>
<gene>
    <name evidence="6" type="ORF">CC117_31335</name>
</gene>
<dbReference type="InterPro" id="IPR012337">
    <property type="entry name" value="RNaseH-like_sf"/>
</dbReference>
<evidence type="ECO:0000313" key="6">
    <source>
        <dbReference type="EMBL" id="OHV27334.1"/>
    </source>
</evidence>
<comment type="caution">
    <text evidence="6">The sequence shown here is derived from an EMBL/GenBank/DDBJ whole genome shotgun (WGS) entry which is preliminary data.</text>
</comment>
<keyword evidence="2" id="KW-0815">Transposition</keyword>
<evidence type="ECO:0000256" key="1">
    <source>
        <dbReference type="ARBA" id="ARBA00002286"/>
    </source>
</evidence>
<dbReference type="PANTHER" id="PTHR35528">
    <property type="entry name" value="BLL1675 PROTEIN"/>
    <property type="match status" value="1"/>
</dbReference>
<evidence type="ECO:0000259" key="5">
    <source>
        <dbReference type="PROSITE" id="PS50994"/>
    </source>
</evidence>
<organism evidence="6 7">
    <name type="scientific">Parafrankia colletiae</name>
    <dbReference type="NCBI Taxonomy" id="573497"/>
    <lineage>
        <taxon>Bacteria</taxon>
        <taxon>Bacillati</taxon>
        <taxon>Actinomycetota</taxon>
        <taxon>Actinomycetes</taxon>
        <taxon>Frankiales</taxon>
        <taxon>Frankiaceae</taxon>
        <taxon>Parafrankia</taxon>
    </lineage>
</organism>
<keyword evidence="4" id="KW-0233">DNA recombination</keyword>
<dbReference type="InterPro" id="IPR036397">
    <property type="entry name" value="RNaseH_sf"/>
</dbReference>
<dbReference type="GO" id="GO:0006310">
    <property type="term" value="P:DNA recombination"/>
    <property type="evidence" value="ECO:0007669"/>
    <property type="project" value="UniProtKB-KW"/>
</dbReference>
<comment type="function">
    <text evidence="1">Involved in the transposition of the insertion sequence.</text>
</comment>
<dbReference type="GO" id="GO:0003677">
    <property type="term" value="F:DNA binding"/>
    <property type="evidence" value="ECO:0007669"/>
    <property type="project" value="UniProtKB-KW"/>
</dbReference>
<dbReference type="SUPFAM" id="SSF53098">
    <property type="entry name" value="Ribonuclease H-like"/>
    <property type="match status" value="1"/>
</dbReference>
<dbReference type="Pfam" id="PF13610">
    <property type="entry name" value="DDE_Tnp_IS240"/>
    <property type="match status" value="1"/>
</dbReference>
<dbReference type="Proteomes" id="UP000179627">
    <property type="component" value="Unassembled WGS sequence"/>
</dbReference>
<dbReference type="GO" id="GO:0032196">
    <property type="term" value="P:transposition"/>
    <property type="evidence" value="ECO:0007669"/>
    <property type="project" value="UniProtKB-KW"/>
</dbReference>
<feature type="non-terminal residue" evidence="6">
    <location>
        <position position="175"/>
    </location>
</feature>
<dbReference type="InterPro" id="IPR001584">
    <property type="entry name" value="Integrase_cat-core"/>
</dbReference>
<keyword evidence="3" id="KW-0238">DNA-binding</keyword>
<dbReference type="NCBIfam" id="NF033587">
    <property type="entry name" value="transpos_IS6"/>
    <property type="match status" value="1"/>
</dbReference>
<dbReference type="InterPro" id="IPR052183">
    <property type="entry name" value="IS_Transposase"/>
</dbReference>
<dbReference type="InterPro" id="IPR047930">
    <property type="entry name" value="Transpos_IS6"/>
</dbReference>
<reference evidence="7" key="1">
    <citation type="submission" date="2016-07" db="EMBL/GenBank/DDBJ databases">
        <title>Sequence Frankia sp. strain CcI1.17.</title>
        <authorList>
            <person name="Ghodhbane-Gtari F."/>
            <person name="Swanson E."/>
            <person name="Gueddou A."/>
            <person name="Morris K."/>
            <person name="Hezbri K."/>
            <person name="Ktari A."/>
            <person name="Nouioui I."/>
            <person name="Abebe-Akele F."/>
            <person name="Simpson S."/>
            <person name="Thomas K."/>
            <person name="Gtari M."/>
            <person name="Tisa L.S."/>
            <person name="Hurst S."/>
        </authorList>
    </citation>
    <scope>NUCLEOTIDE SEQUENCE [LARGE SCALE GENOMIC DNA]</scope>
    <source>
        <strain evidence="7">Cc1.17</strain>
    </source>
</reference>
<keyword evidence="7" id="KW-1185">Reference proteome</keyword>
<evidence type="ECO:0000256" key="3">
    <source>
        <dbReference type="ARBA" id="ARBA00023125"/>
    </source>
</evidence>
<evidence type="ECO:0000313" key="7">
    <source>
        <dbReference type="Proteomes" id="UP000179627"/>
    </source>
</evidence>
<dbReference type="Gene3D" id="3.30.420.10">
    <property type="entry name" value="Ribonuclease H-like superfamily/Ribonuclease H"/>
    <property type="match status" value="1"/>
</dbReference>
<dbReference type="AlphaFoldDB" id="A0A1S1Q578"/>
<name>A0A1S1Q578_9ACTN</name>
<dbReference type="PANTHER" id="PTHR35528:SF3">
    <property type="entry name" value="BLL1675 PROTEIN"/>
    <property type="match status" value="1"/>
</dbReference>
<dbReference type="PROSITE" id="PS50994">
    <property type="entry name" value="INTEGRASE"/>
    <property type="match status" value="1"/>
</dbReference>
<evidence type="ECO:0000256" key="2">
    <source>
        <dbReference type="ARBA" id="ARBA00022578"/>
    </source>
</evidence>
<accession>A0A1S1Q578</accession>
<evidence type="ECO:0000256" key="4">
    <source>
        <dbReference type="ARBA" id="ARBA00023172"/>
    </source>
</evidence>
<dbReference type="RefSeq" id="WP_071092406.1">
    <property type="nucleotide sequence ID" value="NZ_MBLM01000191.1"/>
</dbReference>
<dbReference type="OrthoDB" id="1376408at2"/>
<dbReference type="InterPro" id="IPR032874">
    <property type="entry name" value="DDE_dom"/>
</dbReference>
<dbReference type="GO" id="GO:0015074">
    <property type="term" value="P:DNA integration"/>
    <property type="evidence" value="ECO:0007669"/>
    <property type="project" value="InterPro"/>
</dbReference>
<proteinExistence type="predicted"/>
<dbReference type="EMBL" id="MBLM01000191">
    <property type="protein sequence ID" value="OHV27334.1"/>
    <property type="molecule type" value="Genomic_DNA"/>
</dbReference>
<feature type="domain" description="Integrase catalytic" evidence="5">
    <location>
        <begin position="65"/>
        <end position="175"/>
    </location>
</feature>
<sequence>MSEFAGFRFPPEVIVLAVRWYLRYALSYRDVEGLLAERGLEVDHVTIYRWVQRFTPLLADAARPCRHRPGDSWFVDETYVKVAGRWTYLYRAVDQRGQVIDVLASTRRDQAAARRFFTQALSHGRRPVEVTTDKAPVYPRVLDELLPEACHVDAAKENNRIETDHGRLKARLRPM</sequence>